<reference evidence="1 2" key="1">
    <citation type="submission" date="2019-07" db="EMBL/GenBank/DDBJ databases">
        <title>Draft genome for Aliikangiella sp. M105.</title>
        <authorList>
            <person name="Wang G."/>
        </authorList>
    </citation>
    <scope>NUCLEOTIDE SEQUENCE [LARGE SCALE GENOMIC DNA]</scope>
    <source>
        <strain evidence="1 2">M105</strain>
    </source>
</reference>
<dbReference type="Pfam" id="PF11739">
    <property type="entry name" value="YdbH-like"/>
    <property type="match status" value="1"/>
</dbReference>
<comment type="caution">
    <text evidence="1">The sequence shown here is derived from an EMBL/GenBank/DDBJ whole genome shotgun (WGS) entry which is preliminary data.</text>
</comment>
<organism evidence="1 2">
    <name type="scientific">Aliikangiella coralliicola</name>
    <dbReference type="NCBI Taxonomy" id="2592383"/>
    <lineage>
        <taxon>Bacteria</taxon>
        <taxon>Pseudomonadati</taxon>
        <taxon>Pseudomonadota</taxon>
        <taxon>Gammaproteobacteria</taxon>
        <taxon>Oceanospirillales</taxon>
        <taxon>Pleioneaceae</taxon>
        <taxon>Aliikangiella</taxon>
    </lineage>
</organism>
<evidence type="ECO:0000313" key="2">
    <source>
        <dbReference type="Proteomes" id="UP000315439"/>
    </source>
</evidence>
<sequence>MVNRFKLVAVVLLFLILFSYATFPWWAANLAARFLPENMSLTNIEIGYPGLHGVSVNRVEIKVAQIDIQLTNFSLDYSLEKIKAEAISLQFLNENNEKASTPENQFKLDLPTIDFSSLYQQLKFSEVQIDQVKVIRQEKEINISDIKLKLEQAGKAEMAFQLVKGPLIAQTRNTRLLVNISEEKTTANLEVEGNKLLSMMYKIDSNRREVSLQLDVNRFYLVVKELIPPEMLKAYLKNIDEALVNEINIDGQVNIQLVQDDQLQKLHSELSYLGTLRSSPFTEQPVQLSVNSVSESNSFPFELNTKLRLSSDQSLNFKPNQMTIDKPDVSVETVVLIDAEHFQLIEPQIHTQFNEVDLPDNKLRVDQLVTRSQISTVDLNLFSLENIQVETKINNAIVNFRNAKSESEIVASISGKLELTSLDSGNISGTLAIKPIKTPQWMPSEDNQVSVALSGINQSLTNGKIKISMQDSFGEISDIPYQQASADLLLNIEEKVVAGNGEIKLNESIVSPFEVSLDRENGYLDVNLPKHDIDLELVNFLIQSLELSDLPEIAFESGELSHQGNFVQRENLLVDNRARLRGADIQFGKNTIVDVNLDAQLKSLDPVAASSQITGEKIVFASDLEMTDFNTRLLLDNNNRLNIQKLGLRLLGGTLSGEQIVIEGGQILPSEIKVKKMSLTELVFFTKMDALFAEGDIDLNIPVKNDGDKIVVENATFKSLNKGIIRYSTGTPLDESSNIALKALENFHFTELSGDFGYDKNEQYHIKIHLLGNNPDLYDGYPVDFVLNISGNLPGLFKSLFLTGSFEEAILNSVKTGSQ</sequence>
<evidence type="ECO:0000313" key="1">
    <source>
        <dbReference type="EMBL" id="TQV89210.1"/>
    </source>
</evidence>
<protein>
    <recommendedName>
        <fullName evidence="3">Dicarboxylate transport domain-containing protein</fullName>
    </recommendedName>
</protein>
<accession>A0A545UID0</accession>
<proteinExistence type="predicted"/>
<keyword evidence="2" id="KW-1185">Reference proteome</keyword>
<dbReference type="OrthoDB" id="9759996at2"/>
<dbReference type="RefSeq" id="WP_142892060.1">
    <property type="nucleotide sequence ID" value="NZ_ML660161.1"/>
</dbReference>
<name>A0A545UID0_9GAMM</name>
<dbReference type="EMBL" id="VIKS01000002">
    <property type="protein sequence ID" value="TQV89210.1"/>
    <property type="molecule type" value="Genomic_DNA"/>
</dbReference>
<dbReference type="AlphaFoldDB" id="A0A545UID0"/>
<gene>
    <name evidence="1" type="ORF">FLL46_03525</name>
</gene>
<dbReference type="Proteomes" id="UP000315439">
    <property type="component" value="Unassembled WGS sequence"/>
</dbReference>
<evidence type="ECO:0008006" key="3">
    <source>
        <dbReference type="Google" id="ProtNLM"/>
    </source>
</evidence>
<dbReference type="InterPro" id="IPR021730">
    <property type="entry name" value="YdbH"/>
</dbReference>